<evidence type="ECO:0000313" key="2">
    <source>
        <dbReference type="EMBL" id="ESP01022.1"/>
    </source>
</evidence>
<dbReference type="KEGG" id="lgi:LOTGIDRAFT_238379"/>
<evidence type="ECO:0000256" key="1">
    <source>
        <dbReference type="SAM" id="SignalP"/>
    </source>
</evidence>
<gene>
    <name evidence="2" type="ORF">LOTGIDRAFT_238379</name>
</gene>
<dbReference type="RefSeq" id="XP_009048287.1">
    <property type="nucleotide sequence ID" value="XM_009050039.1"/>
</dbReference>
<reference evidence="2 3" key="1">
    <citation type="journal article" date="2013" name="Nature">
        <title>Insights into bilaterian evolution from three spiralian genomes.</title>
        <authorList>
            <person name="Simakov O."/>
            <person name="Marletaz F."/>
            <person name="Cho S.J."/>
            <person name="Edsinger-Gonzales E."/>
            <person name="Havlak P."/>
            <person name="Hellsten U."/>
            <person name="Kuo D.H."/>
            <person name="Larsson T."/>
            <person name="Lv J."/>
            <person name="Arendt D."/>
            <person name="Savage R."/>
            <person name="Osoegawa K."/>
            <person name="de Jong P."/>
            <person name="Grimwood J."/>
            <person name="Chapman J.A."/>
            <person name="Shapiro H."/>
            <person name="Aerts A."/>
            <person name="Otillar R.P."/>
            <person name="Terry A.Y."/>
            <person name="Boore J.L."/>
            <person name="Grigoriev I.V."/>
            <person name="Lindberg D.R."/>
            <person name="Seaver E.C."/>
            <person name="Weisblat D.A."/>
            <person name="Putnam N.H."/>
            <person name="Rokhsar D.S."/>
        </authorList>
    </citation>
    <scope>NUCLEOTIDE SEQUENCE [LARGE SCALE GENOMIC DNA]</scope>
</reference>
<dbReference type="Proteomes" id="UP000030746">
    <property type="component" value="Unassembled WGS sequence"/>
</dbReference>
<keyword evidence="1" id="KW-0732">Signal</keyword>
<name>V4B4Z2_LOTGI</name>
<dbReference type="HOGENOM" id="CLU_1091033_0_0_1"/>
<feature type="signal peptide" evidence="1">
    <location>
        <begin position="1"/>
        <end position="24"/>
    </location>
</feature>
<accession>V4B4Z2</accession>
<sequence length="255" mass="27503">MVKQAGVSDITYKTIIFLVCVCLAAEEGKCPDDHGKQAETCMSKSGLAPLGGSLHKFITDPKEAKELCDSGKFQRAVECLDKIYTACASQDQAMQELSLTVNPDGWRKAAKKLCDNVNVLESNSVCITKDVEETNMCVDAKVAAFGGEKQSKILTTGQALNAQTLMGIACTYANQILGCVKKPMTKNCPSNVSRLVTDVLQLLLPPACQPPTMPKTAGKDQGYQTVTVKGDNSAMTMKSFTIYSIFTLISLHFVL</sequence>
<dbReference type="OMA" id="EGGEWLM"/>
<proteinExistence type="predicted"/>
<dbReference type="AlphaFoldDB" id="V4B4Z2"/>
<feature type="chain" id="PRO_5004717479" evidence="1">
    <location>
        <begin position="25"/>
        <end position="255"/>
    </location>
</feature>
<dbReference type="OrthoDB" id="6066339at2759"/>
<organism evidence="2 3">
    <name type="scientific">Lottia gigantea</name>
    <name type="common">Giant owl limpet</name>
    <dbReference type="NCBI Taxonomy" id="225164"/>
    <lineage>
        <taxon>Eukaryota</taxon>
        <taxon>Metazoa</taxon>
        <taxon>Spiralia</taxon>
        <taxon>Lophotrochozoa</taxon>
        <taxon>Mollusca</taxon>
        <taxon>Gastropoda</taxon>
        <taxon>Patellogastropoda</taxon>
        <taxon>Lottioidea</taxon>
        <taxon>Lottiidae</taxon>
        <taxon>Lottia</taxon>
    </lineage>
</organism>
<dbReference type="CTD" id="20250742"/>
<evidence type="ECO:0000313" key="3">
    <source>
        <dbReference type="Proteomes" id="UP000030746"/>
    </source>
</evidence>
<dbReference type="EMBL" id="KB200576">
    <property type="protein sequence ID" value="ESP01022.1"/>
    <property type="molecule type" value="Genomic_DNA"/>
</dbReference>
<protein>
    <submittedName>
        <fullName evidence="2">Uncharacterized protein</fullName>
    </submittedName>
</protein>
<dbReference type="GeneID" id="20250742"/>
<keyword evidence="3" id="KW-1185">Reference proteome</keyword>